<accession>A0A7W9L426</accession>
<dbReference type="Proteomes" id="UP000523821">
    <property type="component" value="Unassembled WGS sequence"/>
</dbReference>
<organism evidence="1 2">
    <name type="scientific">Prosthecomicrobium pneumaticum</name>
    <dbReference type="NCBI Taxonomy" id="81895"/>
    <lineage>
        <taxon>Bacteria</taxon>
        <taxon>Pseudomonadati</taxon>
        <taxon>Pseudomonadota</taxon>
        <taxon>Alphaproteobacteria</taxon>
        <taxon>Hyphomicrobiales</taxon>
        <taxon>Kaistiaceae</taxon>
        <taxon>Prosthecomicrobium</taxon>
    </lineage>
</organism>
<sequence>MTGTYRKRGNASLLAVGSETVLLRTDAASSFALNESGLVLWDALDHFETAEDLAILMCEARRGMAAEAAEAEVRAFLRVLVDQGLLSHALPANARRFRKVDDVFVEPVGGEVMVVSRGSRKAHLLNEAGAILWDALDLFDTTADLEALLCEAWPDATPEHVAATVESFLARLLELGLIHGDA</sequence>
<gene>
    <name evidence="1" type="ORF">GGQ63_004252</name>
</gene>
<name>A0A7W9L426_9HYPH</name>
<keyword evidence="2" id="KW-1185">Reference proteome</keyword>
<protein>
    <recommendedName>
        <fullName evidence="3">PqqD family protein</fullName>
    </recommendedName>
</protein>
<dbReference type="InterPro" id="IPR041881">
    <property type="entry name" value="PqqD_sf"/>
</dbReference>
<dbReference type="Gene3D" id="1.10.10.1150">
    <property type="entry name" value="Coenzyme PQQ synthesis protein D (PqqD)"/>
    <property type="match status" value="2"/>
</dbReference>
<evidence type="ECO:0000313" key="1">
    <source>
        <dbReference type="EMBL" id="MBB5755151.1"/>
    </source>
</evidence>
<dbReference type="RefSeq" id="WP_183858582.1">
    <property type="nucleotide sequence ID" value="NZ_JACHOO010000014.1"/>
</dbReference>
<evidence type="ECO:0008006" key="3">
    <source>
        <dbReference type="Google" id="ProtNLM"/>
    </source>
</evidence>
<dbReference type="Pfam" id="PF05402">
    <property type="entry name" value="PqqD"/>
    <property type="match status" value="2"/>
</dbReference>
<dbReference type="InterPro" id="IPR008792">
    <property type="entry name" value="PQQD"/>
</dbReference>
<proteinExistence type="predicted"/>
<comment type="caution">
    <text evidence="1">The sequence shown here is derived from an EMBL/GenBank/DDBJ whole genome shotgun (WGS) entry which is preliminary data.</text>
</comment>
<dbReference type="AlphaFoldDB" id="A0A7W9L426"/>
<evidence type="ECO:0000313" key="2">
    <source>
        <dbReference type="Proteomes" id="UP000523821"/>
    </source>
</evidence>
<dbReference type="EMBL" id="JACHOO010000014">
    <property type="protein sequence ID" value="MBB5755151.1"/>
    <property type="molecule type" value="Genomic_DNA"/>
</dbReference>
<reference evidence="1 2" key="1">
    <citation type="submission" date="2020-08" db="EMBL/GenBank/DDBJ databases">
        <title>Genomic Encyclopedia of Type Strains, Phase IV (KMG-IV): sequencing the most valuable type-strain genomes for metagenomic binning, comparative biology and taxonomic classification.</title>
        <authorList>
            <person name="Goeker M."/>
        </authorList>
    </citation>
    <scope>NUCLEOTIDE SEQUENCE [LARGE SCALE GENOMIC DNA]</scope>
    <source>
        <strain evidence="1 2">DSM 16268</strain>
    </source>
</reference>